<dbReference type="GO" id="GO:0004386">
    <property type="term" value="F:helicase activity"/>
    <property type="evidence" value="ECO:0007669"/>
    <property type="project" value="UniProtKB-KW"/>
</dbReference>
<keyword evidence="1" id="KW-0547">Nucleotide-binding</keyword>
<dbReference type="PANTHER" id="PTHR47961">
    <property type="entry name" value="DNA POLYMERASE THETA, PUTATIVE (AFU_ORTHOLOGUE AFUA_1G05260)-RELATED"/>
    <property type="match status" value="1"/>
</dbReference>
<dbReference type="InterPro" id="IPR027417">
    <property type="entry name" value="P-loop_NTPase"/>
</dbReference>
<name>A0AAW1X184_RUBAR</name>
<evidence type="ECO:0000256" key="4">
    <source>
        <dbReference type="ARBA" id="ARBA00022840"/>
    </source>
</evidence>
<dbReference type="GO" id="GO:0003676">
    <property type="term" value="F:nucleic acid binding"/>
    <property type="evidence" value="ECO:0007669"/>
    <property type="project" value="InterPro"/>
</dbReference>
<proteinExistence type="predicted"/>
<sequence length="407" mass="45618">MEEEHVEMSEEMALRCLSRRKPLNTLVERGGLPISLKNLGLPQGATYQKDDSHHEITVPALHQRRIEPGEERLVSCLPDWAKAAFTGYDKLNRVQSKVCDTALHSTHNMLVLAPFLAGETIKVALLTILPHMKKQPQNQNEKIVYLVPARALVADIIDSLSSSLQSFVGVKVGELIGDVSPQQIEETTIFVTIPEEWDVITRRSVFSSVTAIVKLVIVDGIHLIHDQNRGHIIEAIIARTVRQNDTTNKNDRIRLVALSFPFTGYEELALFLRVDLTEGLFYFDNSYRNSCISHQYIGVWKPCNSRLYPFLNHLCYKKVIAAGGKQVIIFVCSRKDTVNTACAIRSFEMAKHTMSTILKGGSGPIGDVKSNVLKQLLPYGLAIHHLGLDSNDRKEVVDLFHKGHIKV</sequence>
<evidence type="ECO:0000313" key="7">
    <source>
        <dbReference type="Proteomes" id="UP001457282"/>
    </source>
</evidence>
<evidence type="ECO:0000259" key="5">
    <source>
        <dbReference type="PROSITE" id="PS51192"/>
    </source>
</evidence>
<dbReference type="GO" id="GO:0005524">
    <property type="term" value="F:ATP binding"/>
    <property type="evidence" value="ECO:0007669"/>
    <property type="project" value="UniProtKB-KW"/>
</dbReference>
<dbReference type="Pfam" id="PF00270">
    <property type="entry name" value="DEAD"/>
    <property type="match status" value="1"/>
</dbReference>
<dbReference type="EMBL" id="JBEDUW010000005">
    <property type="protein sequence ID" value="KAK9930676.1"/>
    <property type="molecule type" value="Genomic_DNA"/>
</dbReference>
<dbReference type="GO" id="GO:0016787">
    <property type="term" value="F:hydrolase activity"/>
    <property type="evidence" value="ECO:0007669"/>
    <property type="project" value="UniProtKB-KW"/>
</dbReference>
<keyword evidence="3" id="KW-0347">Helicase</keyword>
<evidence type="ECO:0000313" key="6">
    <source>
        <dbReference type="EMBL" id="KAK9930676.1"/>
    </source>
</evidence>
<evidence type="ECO:0000256" key="1">
    <source>
        <dbReference type="ARBA" id="ARBA00022741"/>
    </source>
</evidence>
<accession>A0AAW1X184</accession>
<dbReference type="FunFam" id="3.40.50.300:FF:003287">
    <property type="entry name" value="U5 small nuclear ribonucleoprotein 200 kDa helicase"/>
    <property type="match status" value="1"/>
</dbReference>
<dbReference type="PROSITE" id="PS51192">
    <property type="entry name" value="HELICASE_ATP_BIND_1"/>
    <property type="match status" value="1"/>
</dbReference>
<keyword evidence="2" id="KW-0378">Hydrolase</keyword>
<protein>
    <recommendedName>
        <fullName evidence="5">Helicase ATP-binding domain-containing protein</fullName>
    </recommendedName>
</protein>
<dbReference type="InterPro" id="IPR050474">
    <property type="entry name" value="Hel308_SKI2-like"/>
</dbReference>
<feature type="domain" description="Helicase ATP-binding" evidence="5">
    <location>
        <begin position="100"/>
        <end position="280"/>
    </location>
</feature>
<reference evidence="6 7" key="1">
    <citation type="journal article" date="2023" name="G3 (Bethesda)">
        <title>A chromosome-length genome assembly and annotation of blackberry (Rubus argutus, cv. 'Hillquist').</title>
        <authorList>
            <person name="Bruna T."/>
            <person name="Aryal R."/>
            <person name="Dudchenko O."/>
            <person name="Sargent D.J."/>
            <person name="Mead D."/>
            <person name="Buti M."/>
            <person name="Cavallini A."/>
            <person name="Hytonen T."/>
            <person name="Andres J."/>
            <person name="Pham M."/>
            <person name="Weisz D."/>
            <person name="Mascagni F."/>
            <person name="Usai G."/>
            <person name="Natali L."/>
            <person name="Bassil N."/>
            <person name="Fernandez G.E."/>
            <person name="Lomsadze A."/>
            <person name="Armour M."/>
            <person name="Olukolu B."/>
            <person name="Poorten T."/>
            <person name="Britton C."/>
            <person name="Davik J."/>
            <person name="Ashrafi H."/>
            <person name="Aiden E.L."/>
            <person name="Borodovsky M."/>
            <person name="Worthington M."/>
        </authorList>
    </citation>
    <scope>NUCLEOTIDE SEQUENCE [LARGE SCALE GENOMIC DNA]</scope>
    <source>
        <strain evidence="6">PI 553951</strain>
    </source>
</reference>
<dbReference type="InterPro" id="IPR014001">
    <property type="entry name" value="Helicase_ATP-bd"/>
</dbReference>
<dbReference type="Proteomes" id="UP001457282">
    <property type="component" value="Unassembled WGS sequence"/>
</dbReference>
<keyword evidence="7" id="KW-1185">Reference proteome</keyword>
<dbReference type="AlphaFoldDB" id="A0AAW1X184"/>
<dbReference type="PANTHER" id="PTHR47961:SF4">
    <property type="entry name" value="ACTIVATING SIGNAL COINTEGRATOR 1 COMPLEX SUBUNIT 3"/>
    <property type="match status" value="1"/>
</dbReference>
<keyword evidence="4" id="KW-0067">ATP-binding</keyword>
<dbReference type="SUPFAM" id="SSF52540">
    <property type="entry name" value="P-loop containing nucleoside triphosphate hydrolases"/>
    <property type="match status" value="2"/>
</dbReference>
<organism evidence="6 7">
    <name type="scientific">Rubus argutus</name>
    <name type="common">Southern blackberry</name>
    <dbReference type="NCBI Taxonomy" id="59490"/>
    <lineage>
        <taxon>Eukaryota</taxon>
        <taxon>Viridiplantae</taxon>
        <taxon>Streptophyta</taxon>
        <taxon>Embryophyta</taxon>
        <taxon>Tracheophyta</taxon>
        <taxon>Spermatophyta</taxon>
        <taxon>Magnoliopsida</taxon>
        <taxon>eudicotyledons</taxon>
        <taxon>Gunneridae</taxon>
        <taxon>Pentapetalae</taxon>
        <taxon>rosids</taxon>
        <taxon>fabids</taxon>
        <taxon>Rosales</taxon>
        <taxon>Rosaceae</taxon>
        <taxon>Rosoideae</taxon>
        <taxon>Rosoideae incertae sedis</taxon>
        <taxon>Rubus</taxon>
    </lineage>
</organism>
<dbReference type="InterPro" id="IPR011545">
    <property type="entry name" value="DEAD/DEAH_box_helicase_dom"/>
</dbReference>
<gene>
    <name evidence="6" type="ORF">M0R45_027705</name>
</gene>
<dbReference type="GO" id="GO:0005634">
    <property type="term" value="C:nucleus"/>
    <property type="evidence" value="ECO:0007669"/>
    <property type="project" value="TreeGrafter"/>
</dbReference>
<dbReference type="Gene3D" id="3.40.50.300">
    <property type="entry name" value="P-loop containing nucleotide triphosphate hydrolases"/>
    <property type="match status" value="2"/>
</dbReference>
<comment type="caution">
    <text evidence="6">The sequence shown here is derived from an EMBL/GenBank/DDBJ whole genome shotgun (WGS) entry which is preliminary data.</text>
</comment>
<evidence type="ECO:0000256" key="2">
    <source>
        <dbReference type="ARBA" id="ARBA00022801"/>
    </source>
</evidence>
<evidence type="ECO:0000256" key="3">
    <source>
        <dbReference type="ARBA" id="ARBA00022806"/>
    </source>
</evidence>